<feature type="chain" id="PRO_5032268671" description="alanine--glyoxylate transaminase" evidence="9">
    <location>
        <begin position="20"/>
        <end position="415"/>
    </location>
</feature>
<dbReference type="Gene3D" id="3.40.640.10">
    <property type="entry name" value="Type I PLP-dependent aspartate aminotransferase-like (Major domain)"/>
    <property type="match status" value="1"/>
</dbReference>
<dbReference type="EC" id="2.6.1.44" evidence="3"/>
<dbReference type="Pfam" id="PF00266">
    <property type="entry name" value="Aminotran_5"/>
    <property type="match status" value="1"/>
</dbReference>
<dbReference type="GO" id="GO:0019265">
    <property type="term" value="P:glycine biosynthetic process, by transamination of glyoxylate"/>
    <property type="evidence" value="ECO:0007669"/>
    <property type="project" value="TreeGrafter"/>
</dbReference>
<feature type="modified residue" description="N6-(pyridoxal phosphate)lysine" evidence="8">
    <location>
        <position position="233"/>
    </location>
</feature>
<name>A0A830HAT1_9CHLO</name>
<dbReference type="GO" id="GO:0005777">
    <property type="term" value="C:peroxisome"/>
    <property type="evidence" value="ECO:0007669"/>
    <property type="project" value="TreeGrafter"/>
</dbReference>
<feature type="domain" description="Aminotransferase class V" evidence="10">
    <location>
        <begin position="57"/>
        <end position="348"/>
    </location>
</feature>
<keyword evidence="5" id="KW-0808">Transferase</keyword>
<dbReference type="PANTHER" id="PTHR21152">
    <property type="entry name" value="AMINOTRANSFERASE CLASS V"/>
    <property type="match status" value="1"/>
</dbReference>
<dbReference type="Gene3D" id="3.90.1150.10">
    <property type="entry name" value="Aspartate Aminotransferase, domain 1"/>
    <property type="match status" value="1"/>
</dbReference>
<keyword evidence="4" id="KW-0032">Aminotransferase</keyword>
<dbReference type="PANTHER" id="PTHR21152:SF24">
    <property type="entry name" value="ALANINE--GLYOXYLATE AMINOTRANSFERASE 1"/>
    <property type="match status" value="1"/>
</dbReference>
<evidence type="ECO:0000313" key="12">
    <source>
        <dbReference type="Proteomes" id="UP000660262"/>
    </source>
</evidence>
<dbReference type="SUPFAM" id="SSF53383">
    <property type="entry name" value="PLP-dependent transferases"/>
    <property type="match status" value="1"/>
</dbReference>
<evidence type="ECO:0000256" key="3">
    <source>
        <dbReference type="ARBA" id="ARBA00013049"/>
    </source>
</evidence>
<dbReference type="EMBL" id="BNJQ01000003">
    <property type="protein sequence ID" value="GHP02519.1"/>
    <property type="molecule type" value="Genomic_DNA"/>
</dbReference>
<comment type="cofactor">
    <cofactor evidence="1 8">
        <name>pyridoxal 5'-phosphate</name>
        <dbReference type="ChEBI" id="CHEBI:597326"/>
    </cofactor>
</comment>
<dbReference type="InterPro" id="IPR015424">
    <property type="entry name" value="PyrdxlP-dep_Trfase"/>
</dbReference>
<dbReference type="AlphaFoldDB" id="A0A830HAT1"/>
<evidence type="ECO:0000256" key="5">
    <source>
        <dbReference type="ARBA" id="ARBA00022679"/>
    </source>
</evidence>
<dbReference type="InterPro" id="IPR015421">
    <property type="entry name" value="PyrdxlP-dep_Trfase_major"/>
</dbReference>
<comment type="similarity">
    <text evidence="2">Belongs to the class-V pyridoxal-phosphate-dependent aminotransferase family.</text>
</comment>
<proteinExistence type="inferred from homology"/>
<evidence type="ECO:0000256" key="1">
    <source>
        <dbReference type="ARBA" id="ARBA00001933"/>
    </source>
</evidence>
<evidence type="ECO:0000256" key="7">
    <source>
        <dbReference type="PIRSR" id="PIRSR000524-1"/>
    </source>
</evidence>
<keyword evidence="9" id="KW-0732">Signal</keyword>
<evidence type="ECO:0000256" key="9">
    <source>
        <dbReference type="SAM" id="SignalP"/>
    </source>
</evidence>
<evidence type="ECO:0000313" key="11">
    <source>
        <dbReference type="EMBL" id="GHP02519.1"/>
    </source>
</evidence>
<keyword evidence="12" id="KW-1185">Reference proteome</keyword>
<gene>
    <name evidence="11" type="ORF">PPROV_000127600</name>
</gene>
<evidence type="ECO:0000256" key="4">
    <source>
        <dbReference type="ARBA" id="ARBA00022576"/>
    </source>
</evidence>
<dbReference type="OrthoDB" id="7403325at2759"/>
<keyword evidence="6 8" id="KW-0663">Pyridoxal phosphate</keyword>
<feature type="binding site" evidence="7">
    <location>
        <position position="381"/>
    </location>
    <ligand>
        <name>substrate</name>
    </ligand>
</feature>
<dbReference type="GO" id="GO:0004760">
    <property type="term" value="F:L-serine-pyruvate transaminase activity"/>
    <property type="evidence" value="ECO:0007669"/>
    <property type="project" value="TreeGrafter"/>
</dbReference>
<reference evidence="11" key="1">
    <citation type="submission" date="2020-10" db="EMBL/GenBank/DDBJ databases">
        <title>Unveiling of a novel bifunctional photoreceptor, Dualchrome1, isolated from a cosmopolitan green alga.</title>
        <authorList>
            <person name="Suzuki S."/>
            <person name="Kawachi M."/>
        </authorList>
    </citation>
    <scope>NUCLEOTIDE SEQUENCE</scope>
    <source>
        <strain evidence="11">NIES 2893</strain>
    </source>
</reference>
<dbReference type="InterPro" id="IPR000192">
    <property type="entry name" value="Aminotrans_V_dom"/>
</dbReference>
<comment type="caution">
    <text evidence="11">The sequence shown here is derived from an EMBL/GenBank/DDBJ whole genome shotgun (WGS) entry which is preliminary data.</text>
</comment>
<dbReference type="InterPro" id="IPR015422">
    <property type="entry name" value="PyrdxlP-dep_Trfase_small"/>
</dbReference>
<evidence type="ECO:0000256" key="6">
    <source>
        <dbReference type="ARBA" id="ARBA00022898"/>
    </source>
</evidence>
<dbReference type="GO" id="GO:0008453">
    <property type="term" value="F:alanine-glyoxylate transaminase activity"/>
    <property type="evidence" value="ECO:0007669"/>
    <property type="project" value="UniProtKB-EC"/>
</dbReference>
<feature type="signal peptide" evidence="9">
    <location>
        <begin position="1"/>
        <end position="19"/>
    </location>
</feature>
<protein>
    <recommendedName>
        <fullName evidence="3">alanine--glyoxylate transaminase</fullName>
        <ecNumber evidence="3">2.6.1.44</ecNumber>
    </recommendedName>
</protein>
<evidence type="ECO:0000259" key="10">
    <source>
        <dbReference type="Pfam" id="PF00266"/>
    </source>
</evidence>
<dbReference type="InterPro" id="IPR024169">
    <property type="entry name" value="SP_NH2Trfase/AEP_transaminase"/>
</dbReference>
<evidence type="ECO:0000256" key="2">
    <source>
        <dbReference type="ARBA" id="ARBA00009236"/>
    </source>
</evidence>
<dbReference type="Proteomes" id="UP000660262">
    <property type="component" value="Unassembled WGS sequence"/>
</dbReference>
<organism evidence="11 12">
    <name type="scientific">Pycnococcus provasolii</name>
    <dbReference type="NCBI Taxonomy" id="41880"/>
    <lineage>
        <taxon>Eukaryota</taxon>
        <taxon>Viridiplantae</taxon>
        <taxon>Chlorophyta</taxon>
        <taxon>Pseudoscourfieldiophyceae</taxon>
        <taxon>Pseudoscourfieldiales</taxon>
        <taxon>Pycnococcaceae</taxon>
        <taxon>Pycnococcus</taxon>
    </lineage>
</organism>
<accession>A0A830HAT1</accession>
<evidence type="ECO:0000256" key="8">
    <source>
        <dbReference type="PIRSR" id="PIRSR000524-50"/>
    </source>
</evidence>
<dbReference type="PIRSF" id="PIRSF000524">
    <property type="entry name" value="SPT"/>
    <property type="match status" value="1"/>
</dbReference>
<sequence length="415" mass="44734">MTMRLLLLLLFSVATIVFAQLASSASEEEPSCASYHHRALPSSYAGNLQEFSVVYTDRALNHMSKPFQKVMNDLNDILKRAYKAEKAVIMPGSGTFAMEAVARQFASERNVVVVRNGYFSFRWTDIFEQGSIPEDAHVVKASITKNNKNQQSFAAPPIKDVAAAIAAQKPEVVFAPQVETSAGIMLSEDYIKQLAKLAHDAEALFVLDAIAAGTIWIDMKALGVDVLITAPQKGWSGHACAGIAMLGERALAALERTTSTSMVLNLKKWNGIMDAYLGGGHAYYATMPTDCLRLFRDMAIATEKMGWDTTKQRQLELGKKVREMLAKHGFPTVASPGHEAPGVVVVHAPSADMPAKLAAAGLQVAGGVPLMLGEEPLTTFRVGLFGLDKLQDVDGTVARLEKGLLAALKGGKSEL</sequence>